<evidence type="ECO:0000256" key="1">
    <source>
        <dbReference type="SAM" id="MobiDB-lite"/>
    </source>
</evidence>
<evidence type="ECO:0000313" key="3">
    <source>
        <dbReference type="Proteomes" id="UP000590749"/>
    </source>
</evidence>
<dbReference type="EMBL" id="JACHXF010000008">
    <property type="protein sequence ID" value="MBB3096260.1"/>
    <property type="molecule type" value="Genomic_DNA"/>
</dbReference>
<dbReference type="Proteomes" id="UP000590749">
    <property type="component" value="Unassembled WGS sequence"/>
</dbReference>
<protein>
    <submittedName>
        <fullName evidence="2">Uncharacterized protein</fullName>
    </submittedName>
</protein>
<sequence>MTAPPAPATQSLLQPVPPPPGLAAHSPLPPPAPVTPSPRAGPPPSRRLPHPPRARHSFVPRRPASFSPSPAPPRARHSFVPCRAGSFSPSPTPPRPSLVRPVPGWLLLAVSHAPAPVTRSSVADTRLPLAVFRAHVSLTRLPRAGLAPSRRLPCSCVAHLFAACQPGSLWPSSVLMCRSPVCRVPGWLLLAVFLTRVPLTRSPCAGVGSLSPSSALMCRSGVCRAPGQSPHPRPRPRLHPRPRAAQAIAARSLGLSVFGWLCAMVDLVRLVLSAVSERSRQHSRPAGTDRLALRAV</sequence>
<accession>A0A7W5AHN7</accession>
<gene>
    <name evidence="2" type="ORF">FHR83_003930</name>
</gene>
<dbReference type="AlphaFoldDB" id="A0A7W5AHN7"/>
<name>A0A7W5AHN7_9ACTN</name>
<feature type="compositionally biased region" description="Basic residues" evidence="1">
    <location>
        <begin position="47"/>
        <end position="59"/>
    </location>
</feature>
<feature type="compositionally biased region" description="Pro residues" evidence="1">
    <location>
        <begin position="15"/>
        <end position="46"/>
    </location>
</feature>
<keyword evidence="3" id="KW-1185">Reference proteome</keyword>
<proteinExistence type="predicted"/>
<reference evidence="2 3" key="1">
    <citation type="submission" date="2020-08" db="EMBL/GenBank/DDBJ databases">
        <title>Genomic Encyclopedia of Type Strains, Phase III (KMG-III): the genomes of soil and plant-associated and newly described type strains.</title>
        <authorList>
            <person name="Whitman W."/>
        </authorList>
    </citation>
    <scope>NUCLEOTIDE SEQUENCE [LARGE SCALE GENOMIC DNA]</scope>
    <source>
        <strain evidence="2 3">CECT 3287</strain>
    </source>
</reference>
<organism evidence="2 3">
    <name type="scientific">Actinoplanes campanulatus</name>
    <dbReference type="NCBI Taxonomy" id="113559"/>
    <lineage>
        <taxon>Bacteria</taxon>
        <taxon>Bacillati</taxon>
        <taxon>Actinomycetota</taxon>
        <taxon>Actinomycetes</taxon>
        <taxon>Micromonosporales</taxon>
        <taxon>Micromonosporaceae</taxon>
        <taxon>Actinoplanes</taxon>
    </lineage>
</organism>
<feature type="region of interest" description="Disordered" evidence="1">
    <location>
        <begin position="1"/>
        <end position="96"/>
    </location>
</feature>
<comment type="caution">
    <text evidence="2">The sequence shown here is derived from an EMBL/GenBank/DDBJ whole genome shotgun (WGS) entry which is preliminary data.</text>
</comment>
<evidence type="ECO:0000313" key="2">
    <source>
        <dbReference type="EMBL" id="MBB3096260.1"/>
    </source>
</evidence>